<dbReference type="Proteomes" id="UP000789405">
    <property type="component" value="Unassembled WGS sequence"/>
</dbReference>
<gene>
    <name evidence="1" type="ORF">DERYTH_LOCUS14368</name>
</gene>
<dbReference type="AlphaFoldDB" id="A0A9N9NC74"/>
<accession>A0A9N9NC74</accession>
<keyword evidence="2" id="KW-1185">Reference proteome</keyword>
<comment type="caution">
    <text evidence="1">The sequence shown here is derived from an EMBL/GenBank/DDBJ whole genome shotgun (WGS) entry which is preliminary data.</text>
</comment>
<protein>
    <submittedName>
        <fullName evidence="1">2625_t:CDS:1</fullName>
    </submittedName>
</protein>
<reference evidence="1" key="1">
    <citation type="submission" date="2021-06" db="EMBL/GenBank/DDBJ databases">
        <authorList>
            <person name="Kallberg Y."/>
            <person name="Tangrot J."/>
            <person name="Rosling A."/>
        </authorList>
    </citation>
    <scope>NUCLEOTIDE SEQUENCE</scope>
    <source>
        <strain evidence="1">MA453B</strain>
    </source>
</reference>
<proteinExistence type="predicted"/>
<sequence length="127" mass="14896">MSSQERQNLQQSQNSQTNQKHIEVFFFEKMSPKTRKKLKYARKSFDFGQEIHMYFHITLGTYYALRSIDLSQAVYTVEHLTFSLIANKANNLLKLKEWVFKTAQELGIDIEGVIRSGIDSKFIENIK</sequence>
<dbReference type="EMBL" id="CAJVPY010010786">
    <property type="protein sequence ID" value="CAG8721706.1"/>
    <property type="molecule type" value="Genomic_DNA"/>
</dbReference>
<evidence type="ECO:0000313" key="2">
    <source>
        <dbReference type="Proteomes" id="UP000789405"/>
    </source>
</evidence>
<name>A0A9N9NC74_9GLOM</name>
<organism evidence="1 2">
    <name type="scientific">Dentiscutata erythropus</name>
    <dbReference type="NCBI Taxonomy" id="1348616"/>
    <lineage>
        <taxon>Eukaryota</taxon>
        <taxon>Fungi</taxon>
        <taxon>Fungi incertae sedis</taxon>
        <taxon>Mucoromycota</taxon>
        <taxon>Glomeromycotina</taxon>
        <taxon>Glomeromycetes</taxon>
        <taxon>Diversisporales</taxon>
        <taxon>Gigasporaceae</taxon>
        <taxon>Dentiscutata</taxon>
    </lineage>
</organism>
<evidence type="ECO:0000313" key="1">
    <source>
        <dbReference type="EMBL" id="CAG8721706.1"/>
    </source>
</evidence>
<dbReference type="OrthoDB" id="2431672at2759"/>